<dbReference type="InterPro" id="IPR027396">
    <property type="entry name" value="DsrEFH-like"/>
</dbReference>
<name>A0A363NNH7_9SPHI</name>
<dbReference type="PANTHER" id="PTHR37691">
    <property type="entry name" value="BLR3518 PROTEIN"/>
    <property type="match status" value="1"/>
</dbReference>
<dbReference type="OrthoDB" id="678766at2"/>
<dbReference type="EMBL" id="QCXX01000007">
    <property type="protein sequence ID" value="PUV22270.1"/>
    <property type="molecule type" value="Genomic_DNA"/>
</dbReference>
<evidence type="ECO:0000313" key="3">
    <source>
        <dbReference type="Proteomes" id="UP000250831"/>
    </source>
</evidence>
<evidence type="ECO:0000256" key="1">
    <source>
        <dbReference type="SAM" id="SignalP"/>
    </source>
</evidence>
<dbReference type="Gene3D" id="3.40.1260.10">
    <property type="entry name" value="DsrEFH-like"/>
    <property type="match status" value="1"/>
</dbReference>
<dbReference type="Proteomes" id="UP000250831">
    <property type="component" value="Unassembled WGS sequence"/>
</dbReference>
<feature type="chain" id="PRO_5017007368" evidence="1">
    <location>
        <begin position="30"/>
        <end position="164"/>
    </location>
</feature>
<gene>
    <name evidence="2" type="ORF">DCO56_22170</name>
</gene>
<reference evidence="2 3" key="1">
    <citation type="submission" date="2018-04" db="EMBL/GenBank/DDBJ databases">
        <title>Sphingobacterium sp. M46 Genome.</title>
        <authorList>
            <person name="Cheng J."/>
            <person name="Li Y."/>
        </authorList>
    </citation>
    <scope>NUCLEOTIDE SEQUENCE [LARGE SCALE GENOMIC DNA]</scope>
    <source>
        <strain evidence="2 3">M46</strain>
    </source>
</reference>
<dbReference type="SUPFAM" id="SSF75169">
    <property type="entry name" value="DsrEFH-like"/>
    <property type="match status" value="1"/>
</dbReference>
<keyword evidence="1" id="KW-0732">Signal</keyword>
<proteinExistence type="predicted"/>
<keyword evidence="3" id="KW-1185">Reference proteome</keyword>
<dbReference type="AlphaFoldDB" id="A0A363NNH7"/>
<evidence type="ECO:0000313" key="2">
    <source>
        <dbReference type="EMBL" id="PUV22270.1"/>
    </source>
</evidence>
<organism evidence="2 3">
    <name type="scientific">Sphingobacterium athyrii</name>
    <dbReference type="NCBI Taxonomy" id="2152717"/>
    <lineage>
        <taxon>Bacteria</taxon>
        <taxon>Pseudomonadati</taxon>
        <taxon>Bacteroidota</taxon>
        <taxon>Sphingobacteriia</taxon>
        <taxon>Sphingobacteriales</taxon>
        <taxon>Sphingobacteriaceae</taxon>
        <taxon>Sphingobacterium</taxon>
    </lineage>
</organism>
<sequence>MDLIIFNMMKKHLTIACILLAMTTIQAKAQSNKLLLNNHQYTGAVAKKKMYKAIYQLDSNDPKTIEKAIRNINNVLKDPRLKGHLQIELVAFSGGTEAYLKKNSQYEKPLQDLVEKGVIVAQCLNTLEEKHIPKEELFDFIGYVPSGNGELILRANEGWVIVKP</sequence>
<accession>A0A363NNH7</accession>
<protein>
    <submittedName>
        <fullName evidence="2">Uncharacterized protein</fullName>
    </submittedName>
</protein>
<dbReference type="PANTHER" id="PTHR37691:SF1">
    <property type="entry name" value="BLR3518 PROTEIN"/>
    <property type="match status" value="1"/>
</dbReference>
<feature type="signal peptide" evidence="1">
    <location>
        <begin position="1"/>
        <end position="29"/>
    </location>
</feature>
<comment type="caution">
    <text evidence="2">The sequence shown here is derived from an EMBL/GenBank/DDBJ whole genome shotgun (WGS) entry which is preliminary data.</text>
</comment>